<dbReference type="PATRIC" id="fig|662479.7.peg.1154"/>
<dbReference type="STRING" id="662479.C440_05672"/>
<sequence>MGLELENEFEALAEQALLSNVASTLRDDYGPLLKDAVEKNFKAYAAANDYDISFIWDAAEDPVVKRSQQSVQLRIEWPGLTALFELGVEPHTITGDLHFYWEAKDMWIQTDSVNWGSETGGIPESRAIRNGLEDLRQEIQR</sequence>
<evidence type="ECO:0000313" key="1">
    <source>
        <dbReference type="EMBL" id="ELZ96054.1"/>
    </source>
</evidence>
<keyword evidence="2" id="KW-1185">Reference proteome</keyword>
<dbReference type="EMBL" id="AOLN01000009">
    <property type="protein sequence ID" value="ELZ96054.1"/>
    <property type="molecule type" value="Genomic_DNA"/>
</dbReference>
<dbReference type="Proteomes" id="UP000011550">
    <property type="component" value="Unassembled WGS sequence"/>
</dbReference>
<gene>
    <name evidence="1" type="ORF">C440_05672</name>
</gene>
<protein>
    <submittedName>
        <fullName evidence="1">Uncharacterized protein</fullName>
    </submittedName>
</protein>
<comment type="caution">
    <text evidence="1">The sequence shown here is derived from an EMBL/GenBank/DDBJ whole genome shotgun (WGS) entry which is preliminary data.</text>
</comment>
<reference evidence="1 2" key="1">
    <citation type="journal article" date="2014" name="PLoS Genet.">
        <title>Phylogenetically driven sequencing of extremely halophilic archaea reveals strategies for static and dynamic osmo-response.</title>
        <authorList>
            <person name="Becker E.A."/>
            <person name="Seitzer P.M."/>
            <person name="Tritt A."/>
            <person name="Larsen D."/>
            <person name="Krusor M."/>
            <person name="Yao A.I."/>
            <person name="Wu D."/>
            <person name="Madern D."/>
            <person name="Eisen J.A."/>
            <person name="Darling A.E."/>
            <person name="Facciotti M.T."/>
        </authorList>
    </citation>
    <scope>NUCLEOTIDE SEQUENCE [LARGE SCALE GENOMIC DNA]</scope>
    <source>
        <strain evidence="1 2">ATCC BAA-1512</strain>
    </source>
</reference>
<dbReference type="RefSeq" id="WP_008319100.1">
    <property type="nucleotide sequence ID" value="NZ_AOLN01000009.1"/>
</dbReference>
<evidence type="ECO:0000313" key="2">
    <source>
        <dbReference type="Proteomes" id="UP000011550"/>
    </source>
</evidence>
<name>M0IKT7_9EURY</name>
<dbReference type="AlphaFoldDB" id="M0IKT7"/>
<organism evidence="1 2">
    <name type="scientific">Haloferax mucosum ATCC BAA-1512</name>
    <dbReference type="NCBI Taxonomy" id="662479"/>
    <lineage>
        <taxon>Archaea</taxon>
        <taxon>Methanobacteriati</taxon>
        <taxon>Methanobacteriota</taxon>
        <taxon>Stenosarchaea group</taxon>
        <taxon>Halobacteria</taxon>
        <taxon>Halobacteriales</taxon>
        <taxon>Haloferacaceae</taxon>
        <taxon>Haloferax</taxon>
    </lineage>
</organism>
<accession>M0IKT7</accession>
<dbReference type="OrthoDB" id="289617at2157"/>
<proteinExistence type="predicted"/>